<organism evidence="1 2">
    <name type="scientific">Thermofilum adornatum 1505</name>
    <dbReference type="NCBI Taxonomy" id="697581"/>
    <lineage>
        <taxon>Archaea</taxon>
        <taxon>Thermoproteota</taxon>
        <taxon>Thermoprotei</taxon>
        <taxon>Thermofilales</taxon>
        <taxon>Thermofilaceae</taxon>
        <taxon>Thermofilum</taxon>
    </lineage>
</organism>
<gene>
    <name evidence="1" type="ORF">TCARB_1402</name>
</gene>
<evidence type="ECO:0000313" key="2">
    <source>
        <dbReference type="Proteomes" id="UP000266720"/>
    </source>
</evidence>
<evidence type="ECO:0008006" key="3">
    <source>
        <dbReference type="Google" id="ProtNLM"/>
    </source>
</evidence>
<dbReference type="GeneID" id="16572967"/>
<dbReference type="GeneID" id="25406808"/>
<dbReference type="STRING" id="697581.TCARB_1402"/>
<dbReference type="Proteomes" id="UP000266720">
    <property type="component" value="Chromosome"/>
</dbReference>
<sequence>MAELIKLGNFLEYLGELFPEARSTLRILALFLKNPEETFTRYRVEKEALVSHARPILQRFVSLGILEIVDENPISYRLNKNSYVLRQMLDLLV</sequence>
<dbReference type="AlphaFoldDB" id="A0A3G1A869"/>
<dbReference type="EMBL" id="CP007493">
    <property type="protein sequence ID" value="AJB42448.1"/>
    <property type="molecule type" value="Genomic_DNA"/>
</dbReference>
<accession>A0A3G1A869</accession>
<dbReference type="KEGG" id="tcb:TCARB_1402"/>
<proteinExistence type="predicted"/>
<protein>
    <recommendedName>
        <fullName evidence="3">HTH arsR-type domain-containing protein</fullName>
    </recommendedName>
</protein>
<dbReference type="RefSeq" id="WP_020962014.1">
    <property type="nucleotide sequence ID" value="NZ_CP007493.1"/>
</dbReference>
<evidence type="ECO:0000313" key="1">
    <source>
        <dbReference type="EMBL" id="AJB42448.1"/>
    </source>
</evidence>
<name>A0A3G1A869_9CREN</name>
<reference evidence="2" key="1">
    <citation type="book" date="2010" name="EXTREMOPHILES" publisher="0:0-0">
        <title>Complete genome sequences of ten hyperthermophilic archaea reveal their metabolic capabilities and possible ecological roles.</title>
        <editorList>
            <person name="?"/>
        </editorList>
        <authorList>
            <person name="Ravin N.V."/>
            <person name="Mardanov A.V."/>
            <person name="Bonch-Osmolovskaya E.A."/>
            <person name="Skryabin K.G."/>
        </authorList>
    </citation>
    <scope>NUCLEOTIDE SEQUENCE [LARGE SCALE GENOMIC DNA]</scope>
    <source>
        <strain evidence="2">1505</strain>
    </source>
</reference>